<feature type="transmembrane region" description="Helical" evidence="1">
    <location>
        <begin position="51"/>
        <end position="76"/>
    </location>
</feature>
<keyword evidence="1" id="KW-0472">Membrane</keyword>
<proteinExistence type="predicted"/>
<keyword evidence="3" id="KW-1185">Reference proteome</keyword>
<dbReference type="Proteomes" id="UP000606274">
    <property type="component" value="Unassembled WGS sequence"/>
</dbReference>
<gene>
    <name evidence="2" type="ORF">HF521_004240</name>
</gene>
<evidence type="ECO:0000313" key="3">
    <source>
        <dbReference type="Proteomes" id="UP000606274"/>
    </source>
</evidence>
<evidence type="ECO:0000313" key="2">
    <source>
        <dbReference type="EMBL" id="KAF7697730.1"/>
    </source>
</evidence>
<organism evidence="2 3">
    <name type="scientific">Silurus meridionalis</name>
    <name type="common">Southern catfish</name>
    <name type="synonym">Silurus soldatovi meridionalis</name>
    <dbReference type="NCBI Taxonomy" id="175797"/>
    <lineage>
        <taxon>Eukaryota</taxon>
        <taxon>Metazoa</taxon>
        <taxon>Chordata</taxon>
        <taxon>Craniata</taxon>
        <taxon>Vertebrata</taxon>
        <taxon>Euteleostomi</taxon>
        <taxon>Actinopterygii</taxon>
        <taxon>Neopterygii</taxon>
        <taxon>Teleostei</taxon>
        <taxon>Ostariophysi</taxon>
        <taxon>Siluriformes</taxon>
        <taxon>Siluridae</taxon>
        <taxon>Silurus</taxon>
    </lineage>
</organism>
<accession>A0A8T0AYJ7</accession>
<name>A0A8T0AYJ7_SILME</name>
<sequence length="145" mass="15891">MSGDWEEDVCKKALVLVEELCFRSGGYSQSASCQEFSYMMRGRNGHIDTEISVSLLSVIVTFCGIVLLSVSLFVSWKLCWLPWRDKEGGGLSLTAGLLPGGAGLHGVAGAPPSSHRYCREKTRTPRPLCILLWPRLANTTRTSLT</sequence>
<evidence type="ECO:0000256" key="1">
    <source>
        <dbReference type="SAM" id="Phobius"/>
    </source>
</evidence>
<reference evidence="2" key="1">
    <citation type="submission" date="2020-08" db="EMBL/GenBank/DDBJ databases">
        <title>Chromosome-level assembly of Southern catfish (Silurus meridionalis) provides insights into visual adaptation to the nocturnal and benthic lifestyles.</title>
        <authorList>
            <person name="Zhang Y."/>
            <person name="Wang D."/>
            <person name="Peng Z."/>
        </authorList>
    </citation>
    <scope>NUCLEOTIDE SEQUENCE</scope>
    <source>
        <strain evidence="2">SWU-2019-XX</strain>
        <tissue evidence="2">Muscle</tissue>
    </source>
</reference>
<protein>
    <submittedName>
        <fullName evidence="2">Uncharacterized protein</fullName>
    </submittedName>
</protein>
<comment type="caution">
    <text evidence="2">The sequence shown here is derived from an EMBL/GenBank/DDBJ whole genome shotgun (WGS) entry which is preliminary data.</text>
</comment>
<keyword evidence="1" id="KW-1133">Transmembrane helix</keyword>
<dbReference type="AlphaFoldDB" id="A0A8T0AYJ7"/>
<dbReference type="EMBL" id="JABFDY010000014">
    <property type="protein sequence ID" value="KAF7697730.1"/>
    <property type="molecule type" value="Genomic_DNA"/>
</dbReference>
<keyword evidence="1" id="KW-0812">Transmembrane</keyword>